<evidence type="ECO:0000256" key="1">
    <source>
        <dbReference type="SAM" id="MobiDB-lite"/>
    </source>
</evidence>
<name>A0A2P5IBW5_DIAHE</name>
<evidence type="ECO:0000313" key="3">
    <source>
        <dbReference type="Proteomes" id="UP000094444"/>
    </source>
</evidence>
<dbReference type="EMBL" id="MAVT02000078">
    <property type="protein sequence ID" value="POS79968.1"/>
    <property type="molecule type" value="Genomic_DNA"/>
</dbReference>
<accession>A0A2P5IBW5</accession>
<sequence>MAGRNRRGSGPVAVAAPARAEPKYSASNVPRPSDEQGPPQCTETNPERRRNIEIGLKYLNENGYPYPAEILIVVDGDFKIVTDRECMAMDWAWLSDCGKIDEACLMLTMDITVELQPKSI</sequence>
<dbReference type="InParanoid" id="A0A2P5IBW5"/>
<reference evidence="2" key="1">
    <citation type="submission" date="2017-09" db="EMBL/GenBank/DDBJ databases">
        <title>Polyketide synthases of a Diaporthe helianthi virulent isolate.</title>
        <authorList>
            <person name="Baroncelli R."/>
        </authorList>
    </citation>
    <scope>NUCLEOTIDE SEQUENCE [LARGE SCALE GENOMIC DNA]</scope>
    <source>
        <strain evidence="2">7/96</strain>
    </source>
</reference>
<evidence type="ECO:0000313" key="2">
    <source>
        <dbReference type="EMBL" id="POS79968.1"/>
    </source>
</evidence>
<feature type="compositionally biased region" description="Low complexity" evidence="1">
    <location>
        <begin position="8"/>
        <end position="19"/>
    </location>
</feature>
<proteinExistence type="predicted"/>
<dbReference type="OrthoDB" id="5233495at2759"/>
<protein>
    <submittedName>
        <fullName evidence="2">Uncharacterized protein</fullName>
    </submittedName>
</protein>
<keyword evidence="3" id="KW-1185">Reference proteome</keyword>
<dbReference type="Proteomes" id="UP000094444">
    <property type="component" value="Unassembled WGS sequence"/>
</dbReference>
<comment type="caution">
    <text evidence="2">The sequence shown here is derived from an EMBL/GenBank/DDBJ whole genome shotgun (WGS) entry which is preliminary data.</text>
</comment>
<organism evidence="2 3">
    <name type="scientific">Diaporthe helianthi</name>
    <dbReference type="NCBI Taxonomy" id="158607"/>
    <lineage>
        <taxon>Eukaryota</taxon>
        <taxon>Fungi</taxon>
        <taxon>Dikarya</taxon>
        <taxon>Ascomycota</taxon>
        <taxon>Pezizomycotina</taxon>
        <taxon>Sordariomycetes</taxon>
        <taxon>Sordariomycetidae</taxon>
        <taxon>Diaporthales</taxon>
        <taxon>Diaporthaceae</taxon>
        <taxon>Diaporthe</taxon>
    </lineage>
</organism>
<dbReference type="AlphaFoldDB" id="A0A2P5IBW5"/>
<feature type="region of interest" description="Disordered" evidence="1">
    <location>
        <begin position="1"/>
        <end position="47"/>
    </location>
</feature>
<gene>
    <name evidence="2" type="ORF">DHEL01_v201644</name>
</gene>